<evidence type="ECO:0000313" key="2">
    <source>
        <dbReference type="Proteomes" id="UP000321532"/>
    </source>
</evidence>
<sequence>MNKAAFLNIINHVSSISEQEVAELEKLAASFPYCQTAHLLLAKAAYDQGSMLSNQRIRRAAACATNRQLLKKLIYTAAPELTVAPIEPAPTTQKQNQIIAPLNQEVAEPSHETITEPNPEILEAAPTPEYSTAEENIDHPAIQADTTNDITIPTAEVETELLTAHPEAEPELTAIEEPEELPVPYQQAENSLAFELYEDQDTLFAIENLTPAAPYRDLVTDFVNNLIITEPENLLAEVLTDFEVQPVNSETAVEEPLAEPEPATIDAVAPTEIGNSLEPEAADETLARFDEYLFKPEKEVEEIPVTGQLTPYKEEIIYKVFHENDLGYWMSSSRLGEIIQLKDELTPAEPYYFQPELILEYSKQHQLESYTPAAAPPVSRQFDIIDQFLRQNPKLKSMANVKIKAEPMEDLSSKSTKIKKNMASETLAKILVKQGKIKKAIKIYEHLILKIPEKKAYFASKIEKLQKLT</sequence>
<dbReference type="AlphaFoldDB" id="A0A512AZ15"/>
<organism evidence="1 2">
    <name type="scientific">Adhaeribacter aerolatus</name>
    <dbReference type="NCBI Taxonomy" id="670289"/>
    <lineage>
        <taxon>Bacteria</taxon>
        <taxon>Pseudomonadati</taxon>
        <taxon>Bacteroidota</taxon>
        <taxon>Cytophagia</taxon>
        <taxon>Cytophagales</taxon>
        <taxon>Hymenobacteraceae</taxon>
        <taxon>Adhaeribacter</taxon>
    </lineage>
</organism>
<name>A0A512AZ15_9BACT</name>
<keyword evidence="2" id="KW-1185">Reference proteome</keyword>
<dbReference type="OrthoDB" id="594666at2"/>
<comment type="caution">
    <text evidence="1">The sequence shown here is derived from an EMBL/GenBank/DDBJ whole genome shotgun (WGS) entry which is preliminary data.</text>
</comment>
<protein>
    <submittedName>
        <fullName evidence="1">Uncharacterized protein</fullName>
    </submittedName>
</protein>
<reference evidence="1 2" key="1">
    <citation type="submission" date="2019-07" db="EMBL/GenBank/DDBJ databases">
        <title>Whole genome shotgun sequence of Adhaeribacter aerolatus NBRC 106133.</title>
        <authorList>
            <person name="Hosoyama A."/>
            <person name="Uohara A."/>
            <person name="Ohji S."/>
            <person name="Ichikawa N."/>
        </authorList>
    </citation>
    <scope>NUCLEOTIDE SEQUENCE [LARGE SCALE GENOMIC DNA]</scope>
    <source>
        <strain evidence="1 2">NBRC 106133</strain>
    </source>
</reference>
<dbReference type="Proteomes" id="UP000321532">
    <property type="component" value="Unassembled WGS sequence"/>
</dbReference>
<proteinExistence type="predicted"/>
<dbReference type="RefSeq" id="WP_146898223.1">
    <property type="nucleotide sequence ID" value="NZ_BJYS01000019.1"/>
</dbReference>
<accession>A0A512AZ15</accession>
<evidence type="ECO:0000313" key="1">
    <source>
        <dbReference type="EMBL" id="GEO04961.1"/>
    </source>
</evidence>
<gene>
    <name evidence="1" type="ORF">AAE02nite_26250</name>
</gene>
<dbReference type="EMBL" id="BJYS01000019">
    <property type="protein sequence ID" value="GEO04961.1"/>
    <property type="molecule type" value="Genomic_DNA"/>
</dbReference>